<sequence length="75" mass="8093">MTVSQVAASSLRQWSKALLMAAAVKRLVVAEECAGERAVSRNTGVVVRSGVHTPWNLPFSQRQSDQGSCMIDMMG</sequence>
<reference evidence="1" key="1">
    <citation type="submission" date="2013-08" db="EMBL/GenBank/DDBJ databases">
        <title>Gene expansion shapes genome architecture in the human pathogen Lichtheimia corymbifera: an evolutionary genomics analysis in the ancient terrestrial Mucorales (Mucoromycotina).</title>
        <authorList>
            <person name="Schwartze V.U."/>
            <person name="Winter S."/>
            <person name="Shelest E."/>
            <person name="Marcet-Houben M."/>
            <person name="Horn F."/>
            <person name="Wehner S."/>
            <person name="Hoffmann K."/>
            <person name="Riege K."/>
            <person name="Sammeth M."/>
            <person name="Nowrousian M."/>
            <person name="Valiante V."/>
            <person name="Linde J."/>
            <person name="Jacobsen I.D."/>
            <person name="Marz M."/>
            <person name="Brakhage A.A."/>
            <person name="Gabaldon T."/>
            <person name="Bocker S."/>
            <person name="Voigt K."/>
        </authorList>
    </citation>
    <scope>NUCLEOTIDE SEQUENCE [LARGE SCALE GENOMIC DNA]</scope>
    <source>
        <strain evidence="1">FSU 9682</strain>
    </source>
</reference>
<comment type="caution">
    <text evidence="1">The sequence shown here is derived from an EMBL/GenBank/DDBJ whole genome shotgun (WGS) entry which is preliminary data.</text>
</comment>
<protein>
    <submittedName>
        <fullName evidence="1">Uncharacterized protein</fullName>
    </submittedName>
</protein>
<name>A0A068RYP9_9FUNG</name>
<organism evidence="1 2">
    <name type="scientific">Lichtheimia corymbifera JMRC:FSU:9682</name>
    <dbReference type="NCBI Taxonomy" id="1263082"/>
    <lineage>
        <taxon>Eukaryota</taxon>
        <taxon>Fungi</taxon>
        <taxon>Fungi incertae sedis</taxon>
        <taxon>Mucoromycota</taxon>
        <taxon>Mucoromycotina</taxon>
        <taxon>Mucoromycetes</taxon>
        <taxon>Mucorales</taxon>
        <taxon>Lichtheimiaceae</taxon>
        <taxon>Lichtheimia</taxon>
    </lineage>
</organism>
<gene>
    <name evidence="1" type="ORF">LCOR_05368.1</name>
</gene>
<evidence type="ECO:0000313" key="2">
    <source>
        <dbReference type="Proteomes" id="UP000027586"/>
    </source>
</evidence>
<dbReference type="VEuPathDB" id="FungiDB:LCOR_05368.1"/>
<dbReference type="EMBL" id="CBTN010000021">
    <property type="protein sequence ID" value="CDH54081.1"/>
    <property type="molecule type" value="Genomic_DNA"/>
</dbReference>
<dbReference type="Proteomes" id="UP000027586">
    <property type="component" value="Unassembled WGS sequence"/>
</dbReference>
<accession>A0A068RYP9</accession>
<keyword evidence="2" id="KW-1185">Reference proteome</keyword>
<dbReference type="AlphaFoldDB" id="A0A068RYP9"/>
<proteinExistence type="predicted"/>
<evidence type="ECO:0000313" key="1">
    <source>
        <dbReference type="EMBL" id="CDH54081.1"/>
    </source>
</evidence>